<dbReference type="SUPFAM" id="SSF56512">
    <property type="entry name" value="Nitric oxide (NO) synthase oxygenase domain"/>
    <property type="match status" value="1"/>
</dbReference>
<evidence type="ECO:0000256" key="1">
    <source>
        <dbReference type="ARBA" id="ARBA00022617"/>
    </source>
</evidence>
<dbReference type="PANTHER" id="PTHR43410:SF1">
    <property type="entry name" value="NITRIC OXIDE SYNTHASE"/>
    <property type="match status" value="1"/>
</dbReference>
<evidence type="ECO:0000256" key="2">
    <source>
        <dbReference type="ARBA" id="ARBA00022723"/>
    </source>
</evidence>
<dbReference type="GO" id="GO:0046872">
    <property type="term" value="F:metal ion binding"/>
    <property type="evidence" value="ECO:0007669"/>
    <property type="project" value="UniProtKB-KW"/>
</dbReference>
<keyword evidence="7" id="KW-1185">Reference proteome</keyword>
<dbReference type="InterPro" id="IPR044944">
    <property type="entry name" value="NOS_dom_3"/>
</dbReference>
<evidence type="ECO:0000256" key="4">
    <source>
        <dbReference type="ARBA" id="ARBA00023004"/>
    </source>
</evidence>
<dbReference type="STRING" id="2017.SAMN05444320_101554"/>
<evidence type="ECO:0000256" key="3">
    <source>
        <dbReference type="ARBA" id="ARBA00023002"/>
    </source>
</evidence>
<dbReference type="AlphaFoldDB" id="A0A1M4UVL7"/>
<keyword evidence="2" id="KW-0479">Metal-binding</keyword>
<dbReference type="Gene3D" id="3.90.1230.10">
    <property type="entry name" value="Nitric Oxide Synthase, Chain A, domain 3"/>
    <property type="match status" value="1"/>
</dbReference>
<dbReference type="InterPro" id="IPR044940">
    <property type="entry name" value="NOS_dom_2"/>
</dbReference>
<keyword evidence="4" id="KW-0408">Iron</keyword>
<dbReference type="PANTHER" id="PTHR43410">
    <property type="entry name" value="NITRIC OXIDE SYNTHASE OXYGENASE"/>
    <property type="match status" value="1"/>
</dbReference>
<dbReference type="GO" id="GO:0004517">
    <property type="term" value="F:nitric-oxide synthase activity"/>
    <property type="evidence" value="ECO:0007669"/>
    <property type="project" value="InterPro"/>
</dbReference>
<evidence type="ECO:0000313" key="7">
    <source>
        <dbReference type="Proteomes" id="UP000184501"/>
    </source>
</evidence>
<protein>
    <submittedName>
        <fullName evidence="6">Nitric-oxide synthase</fullName>
    </submittedName>
</protein>
<evidence type="ECO:0000259" key="5">
    <source>
        <dbReference type="Pfam" id="PF02898"/>
    </source>
</evidence>
<reference evidence="6 7" key="1">
    <citation type="submission" date="2016-11" db="EMBL/GenBank/DDBJ databases">
        <authorList>
            <person name="Jaros S."/>
            <person name="Januszkiewicz K."/>
            <person name="Wedrychowicz H."/>
        </authorList>
    </citation>
    <scope>NUCLEOTIDE SEQUENCE [LARGE SCALE GENOMIC DNA]</scope>
    <source>
        <strain evidence="6 7">DSM 44523</strain>
    </source>
</reference>
<feature type="domain" description="Nitric oxide synthase (NOS)" evidence="5">
    <location>
        <begin position="30"/>
        <end position="339"/>
    </location>
</feature>
<sequence length="398" mass="43447">MTAHRAPVITLPEARPATSARVPDVAVDLAAAEEFLRLFHDEHPETGSLTARLAQVRAQVDTTGTYRHTGAELVFGARMALRDVAPCATRLPWRAIRVRDLRRVRSAAAVADACFEHLRVATLRGRVTPVVTVFAPDAPGRPGPCLWNEQLVRYAGYRDRAGHVLGDARYTGFTEAVRGLGWQPPARRGPFDPLPLVVETVEDGPRVFPVPGDVVLEVPLGHPRLDWFAELGLRWHAVPAVSNMSLVIGGVRYPAAPFNAWFVDSEIASGCLAADDRYGVAHLVAERLGLDRSHERTLWRDQALVEIKRAVLHSFDAAGVTLSDHHTEARRLLAQLRGDRPLRRHPFAPPGGRPAYVLTRDAAARGLRGGPGRFAQPGAPGPSTHGWLIGVVRRHLGA</sequence>
<proteinExistence type="predicted"/>
<dbReference type="Proteomes" id="UP000184501">
    <property type="component" value="Unassembled WGS sequence"/>
</dbReference>
<evidence type="ECO:0000313" key="6">
    <source>
        <dbReference type="EMBL" id="SHE60640.1"/>
    </source>
</evidence>
<dbReference type="InterPro" id="IPR036119">
    <property type="entry name" value="NOS_N_sf"/>
</dbReference>
<dbReference type="InterPro" id="IPR044943">
    <property type="entry name" value="NOS_dom_1"/>
</dbReference>
<dbReference type="EMBL" id="FQVN01000001">
    <property type="protein sequence ID" value="SHE60640.1"/>
    <property type="molecule type" value="Genomic_DNA"/>
</dbReference>
<dbReference type="InterPro" id="IPR050607">
    <property type="entry name" value="NOS"/>
</dbReference>
<accession>A0A1M4UVL7</accession>
<dbReference type="InterPro" id="IPR004030">
    <property type="entry name" value="NOS_N"/>
</dbReference>
<dbReference type="GO" id="GO:0006809">
    <property type="term" value="P:nitric oxide biosynthetic process"/>
    <property type="evidence" value="ECO:0007669"/>
    <property type="project" value="InterPro"/>
</dbReference>
<keyword evidence="3" id="KW-0560">Oxidoreductase</keyword>
<dbReference type="Pfam" id="PF02898">
    <property type="entry name" value="NO_synthase"/>
    <property type="match status" value="1"/>
</dbReference>
<dbReference type="Gene3D" id="3.90.440.10">
    <property type="entry name" value="Nitric Oxide Synthase,Heme Domain,Chain A domain 2"/>
    <property type="match status" value="1"/>
</dbReference>
<gene>
    <name evidence="6" type="ORF">SAMN05444320_101554</name>
</gene>
<keyword evidence="1" id="KW-0349">Heme</keyword>
<dbReference type="Gene3D" id="3.90.340.10">
    <property type="entry name" value="Nitric Oxide Synthase, Chain A, domain 1"/>
    <property type="match status" value="1"/>
</dbReference>
<organism evidence="6 7">
    <name type="scientific">Streptoalloteichus hindustanus</name>
    <dbReference type="NCBI Taxonomy" id="2017"/>
    <lineage>
        <taxon>Bacteria</taxon>
        <taxon>Bacillati</taxon>
        <taxon>Actinomycetota</taxon>
        <taxon>Actinomycetes</taxon>
        <taxon>Pseudonocardiales</taxon>
        <taxon>Pseudonocardiaceae</taxon>
        <taxon>Streptoalloteichus</taxon>
    </lineage>
</organism>
<name>A0A1M4UVL7_STRHI</name>